<protein>
    <submittedName>
        <fullName evidence="7">Zinc transporter ZIP1</fullName>
    </submittedName>
</protein>
<comment type="subcellular location">
    <subcellularLocation>
        <location evidence="1">Membrane</location>
        <topology evidence="1">Multi-pass membrane protein</topology>
    </subcellularLocation>
</comment>
<dbReference type="OMA" id="CAHHEAT"/>
<feature type="region of interest" description="Disordered" evidence="5">
    <location>
        <begin position="320"/>
        <end position="361"/>
    </location>
</feature>
<evidence type="ECO:0000313" key="8">
    <source>
        <dbReference type="Proteomes" id="UP000198287"/>
    </source>
</evidence>
<dbReference type="Pfam" id="PF02535">
    <property type="entry name" value="Zip"/>
    <property type="match status" value="2"/>
</dbReference>
<feature type="transmembrane region" description="Helical" evidence="6">
    <location>
        <begin position="407"/>
        <end position="427"/>
    </location>
</feature>
<evidence type="ECO:0000256" key="6">
    <source>
        <dbReference type="SAM" id="Phobius"/>
    </source>
</evidence>
<evidence type="ECO:0000256" key="1">
    <source>
        <dbReference type="ARBA" id="ARBA00004141"/>
    </source>
</evidence>
<dbReference type="AlphaFoldDB" id="A0A226EZQ3"/>
<evidence type="ECO:0000256" key="4">
    <source>
        <dbReference type="ARBA" id="ARBA00023136"/>
    </source>
</evidence>
<dbReference type="GO" id="GO:0005886">
    <property type="term" value="C:plasma membrane"/>
    <property type="evidence" value="ECO:0007669"/>
    <property type="project" value="TreeGrafter"/>
</dbReference>
<evidence type="ECO:0000256" key="5">
    <source>
        <dbReference type="SAM" id="MobiDB-lite"/>
    </source>
</evidence>
<feature type="transmembrane region" description="Helical" evidence="6">
    <location>
        <begin position="472"/>
        <end position="495"/>
    </location>
</feature>
<comment type="caution">
    <text evidence="7">The sequence shown here is derived from an EMBL/GenBank/DDBJ whole genome shotgun (WGS) entry which is preliminary data.</text>
</comment>
<proteinExistence type="predicted"/>
<dbReference type="OrthoDB" id="448280at2759"/>
<organism evidence="7 8">
    <name type="scientific">Folsomia candida</name>
    <name type="common">Springtail</name>
    <dbReference type="NCBI Taxonomy" id="158441"/>
    <lineage>
        <taxon>Eukaryota</taxon>
        <taxon>Metazoa</taxon>
        <taxon>Ecdysozoa</taxon>
        <taxon>Arthropoda</taxon>
        <taxon>Hexapoda</taxon>
        <taxon>Collembola</taxon>
        <taxon>Entomobryomorpha</taxon>
        <taxon>Isotomoidea</taxon>
        <taxon>Isotomidae</taxon>
        <taxon>Proisotominae</taxon>
        <taxon>Folsomia</taxon>
    </lineage>
</organism>
<name>A0A226EZQ3_FOLCA</name>
<dbReference type="STRING" id="158441.A0A226EZQ3"/>
<feature type="region of interest" description="Disordered" evidence="5">
    <location>
        <begin position="117"/>
        <end position="161"/>
    </location>
</feature>
<feature type="transmembrane region" description="Helical" evidence="6">
    <location>
        <begin position="507"/>
        <end position="526"/>
    </location>
</feature>
<dbReference type="GO" id="GO:0005385">
    <property type="term" value="F:zinc ion transmembrane transporter activity"/>
    <property type="evidence" value="ECO:0007669"/>
    <property type="project" value="TreeGrafter"/>
</dbReference>
<feature type="transmembrane region" description="Helical" evidence="6">
    <location>
        <begin position="6"/>
        <end position="28"/>
    </location>
</feature>
<dbReference type="InterPro" id="IPR003689">
    <property type="entry name" value="ZIP"/>
</dbReference>
<gene>
    <name evidence="7" type="ORF">Fcan01_02430</name>
</gene>
<reference evidence="7 8" key="1">
    <citation type="submission" date="2015-12" db="EMBL/GenBank/DDBJ databases">
        <title>The genome of Folsomia candida.</title>
        <authorList>
            <person name="Faddeeva A."/>
            <person name="Derks M.F."/>
            <person name="Anvar Y."/>
            <person name="Smit S."/>
            <person name="Van Straalen N."/>
            <person name="Roelofs D."/>
        </authorList>
    </citation>
    <scope>NUCLEOTIDE SEQUENCE [LARGE SCALE GENOMIC DNA]</scope>
    <source>
        <strain evidence="7 8">VU population</strain>
        <tissue evidence="7">Whole body</tissue>
    </source>
</reference>
<dbReference type="Proteomes" id="UP000198287">
    <property type="component" value="Unassembled WGS sequence"/>
</dbReference>
<sequence length="555" mass="61102">MELVTVKLIVLAISGLVRIFFGMIPFVVIKILARSIWSKGADRRMKKVISILMFFGGGVLLATCFLHMMPEVRDSLREAEPELELPLSEIIFLAGFFLVYIIEDIVHSIIHQRRSRKAEAKQATASTDTSKMGKQNKSSNINANQSFSGRTGRTAEDKGLHNNEDMTINVATTNGSNIAATAFNGTPNAPPSATNSQDSLSFLSVEAQHRGQVACSNQLRETKKIFRKNGPNADEIPGLAKSRLQNGMGGITNAGFVPEKFQYYDSDWLKDIVNNANSGISLPRGRRSICSELIFNGVFDAQNKFAQNESDQEAQNNIHHNNHQVDSPHSSTISNNNNASLHAQQHSQHRNHSKKQHNHSHMPIASESEIDQSIGAEIRNILIVIAISFHGIFEGMAIGLQGSEADVWYLFLAVSLHECTILFCIGVELISSKTKVFRMVLYLLVVSLVSPVGIGIGIVISEREYGKVLHQALVVGCFQGLAAGTLLYVIFFEIFQEEGKKLHRKCYHILIAVLGFVLMGSLEFMGGHHHGEANGLGNNCSTGHHEHGGHDDHDH</sequence>
<feature type="compositionally biased region" description="Polar residues" evidence="5">
    <location>
        <begin position="123"/>
        <end position="151"/>
    </location>
</feature>
<feature type="compositionally biased region" description="Polar residues" evidence="5">
    <location>
        <begin position="320"/>
        <end position="346"/>
    </location>
</feature>
<dbReference type="PANTHER" id="PTHR11040:SF203">
    <property type="entry name" value="FI18611P1-RELATED"/>
    <property type="match status" value="1"/>
</dbReference>
<feature type="compositionally biased region" description="Basic residues" evidence="5">
    <location>
        <begin position="347"/>
        <end position="360"/>
    </location>
</feature>
<keyword evidence="8" id="KW-1185">Reference proteome</keyword>
<keyword evidence="4 6" id="KW-0472">Membrane</keyword>
<accession>A0A226EZQ3</accession>
<evidence type="ECO:0000256" key="2">
    <source>
        <dbReference type="ARBA" id="ARBA00022692"/>
    </source>
</evidence>
<feature type="transmembrane region" description="Helical" evidence="6">
    <location>
        <begin position="48"/>
        <end position="70"/>
    </location>
</feature>
<keyword evidence="2 6" id="KW-0812">Transmembrane</keyword>
<evidence type="ECO:0000313" key="7">
    <source>
        <dbReference type="EMBL" id="OXA63045.1"/>
    </source>
</evidence>
<evidence type="ECO:0000256" key="3">
    <source>
        <dbReference type="ARBA" id="ARBA00022989"/>
    </source>
</evidence>
<feature type="transmembrane region" description="Helical" evidence="6">
    <location>
        <begin position="381"/>
        <end position="401"/>
    </location>
</feature>
<dbReference type="EMBL" id="LNIX01000001">
    <property type="protein sequence ID" value="OXA63045.1"/>
    <property type="molecule type" value="Genomic_DNA"/>
</dbReference>
<feature type="transmembrane region" description="Helical" evidence="6">
    <location>
        <begin position="90"/>
        <end position="110"/>
    </location>
</feature>
<dbReference type="PANTHER" id="PTHR11040">
    <property type="entry name" value="ZINC/IRON TRANSPORTER"/>
    <property type="match status" value="1"/>
</dbReference>
<keyword evidence="3 6" id="KW-1133">Transmembrane helix</keyword>
<feature type="transmembrane region" description="Helical" evidence="6">
    <location>
        <begin position="439"/>
        <end position="460"/>
    </location>
</feature>